<dbReference type="InterPro" id="IPR011009">
    <property type="entry name" value="Kinase-like_dom_sf"/>
</dbReference>
<dbReference type="InterPro" id="IPR020635">
    <property type="entry name" value="Tyr_kinase_cat_dom"/>
</dbReference>
<dbReference type="PROSITE" id="PS00107">
    <property type="entry name" value="PROTEIN_KINASE_ATP"/>
    <property type="match status" value="1"/>
</dbReference>
<dbReference type="Proteomes" id="UP000215059">
    <property type="component" value="Unassembled WGS sequence"/>
</dbReference>
<dbReference type="PANTHER" id="PTHR24347">
    <property type="entry name" value="SERINE/THREONINE-PROTEIN KINASE"/>
    <property type="match status" value="1"/>
</dbReference>
<dbReference type="InterPro" id="IPR017441">
    <property type="entry name" value="Protein_kinase_ATP_BS"/>
</dbReference>
<reference evidence="3 4" key="1">
    <citation type="submission" date="2017-07" db="EMBL/GenBank/DDBJ databases">
        <title>Fictibacillus sp. nov. GDSW-R2A3 Genome sequencing and assembly.</title>
        <authorList>
            <person name="Mayilraj S."/>
        </authorList>
    </citation>
    <scope>NUCLEOTIDE SEQUENCE [LARGE SCALE GENOMIC DNA]</scope>
    <source>
        <strain evidence="3 4">GDSW-R2A3</strain>
    </source>
</reference>
<feature type="domain" description="Protein kinase" evidence="2">
    <location>
        <begin position="27"/>
        <end position="270"/>
    </location>
</feature>
<evidence type="ECO:0000313" key="4">
    <source>
        <dbReference type="Proteomes" id="UP000215059"/>
    </source>
</evidence>
<protein>
    <submittedName>
        <fullName evidence="3">Protein kinase</fullName>
    </submittedName>
</protein>
<keyword evidence="1" id="KW-0067">ATP-binding</keyword>
<evidence type="ECO:0000259" key="2">
    <source>
        <dbReference type="PROSITE" id="PS50011"/>
    </source>
</evidence>
<keyword evidence="3" id="KW-0418">Kinase</keyword>
<feature type="binding site" evidence="1">
    <location>
        <position position="56"/>
    </location>
    <ligand>
        <name>ATP</name>
        <dbReference type="ChEBI" id="CHEBI:30616"/>
    </ligand>
</feature>
<dbReference type="GO" id="GO:0005524">
    <property type="term" value="F:ATP binding"/>
    <property type="evidence" value="ECO:0007669"/>
    <property type="project" value="UniProtKB-UniRule"/>
</dbReference>
<keyword evidence="3" id="KW-0808">Transferase</keyword>
<organism evidence="3 4">
    <name type="scientific">Fictibacillus aquaticus</name>
    <dbReference type="NCBI Taxonomy" id="2021314"/>
    <lineage>
        <taxon>Bacteria</taxon>
        <taxon>Bacillati</taxon>
        <taxon>Bacillota</taxon>
        <taxon>Bacilli</taxon>
        <taxon>Bacillales</taxon>
        <taxon>Fictibacillaceae</taxon>
        <taxon>Fictibacillus</taxon>
    </lineage>
</organism>
<dbReference type="EMBL" id="NOII01000001">
    <property type="protein sequence ID" value="OYD59509.1"/>
    <property type="molecule type" value="Genomic_DNA"/>
</dbReference>
<dbReference type="AlphaFoldDB" id="A0A235FE86"/>
<evidence type="ECO:0000256" key="1">
    <source>
        <dbReference type="PROSITE-ProRule" id="PRU10141"/>
    </source>
</evidence>
<dbReference type="GO" id="GO:0004713">
    <property type="term" value="F:protein tyrosine kinase activity"/>
    <property type="evidence" value="ECO:0007669"/>
    <property type="project" value="InterPro"/>
</dbReference>
<dbReference type="Gene3D" id="1.10.510.10">
    <property type="entry name" value="Transferase(Phosphotransferase) domain 1"/>
    <property type="match status" value="1"/>
</dbReference>
<dbReference type="SMART" id="SM00219">
    <property type="entry name" value="TyrKc"/>
    <property type="match status" value="1"/>
</dbReference>
<gene>
    <name evidence="3" type="ORF">CGZ90_06355</name>
</gene>
<dbReference type="SUPFAM" id="SSF56112">
    <property type="entry name" value="Protein kinase-like (PK-like)"/>
    <property type="match status" value="1"/>
</dbReference>
<dbReference type="InterPro" id="IPR000719">
    <property type="entry name" value="Prot_kinase_dom"/>
</dbReference>
<dbReference type="Pfam" id="PF00069">
    <property type="entry name" value="Pkinase"/>
    <property type="match status" value="1"/>
</dbReference>
<comment type="caution">
    <text evidence="3">The sequence shown here is derived from an EMBL/GenBank/DDBJ whole genome shotgun (WGS) entry which is preliminary data.</text>
</comment>
<keyword evidence="4" id="KW-1185">Reference proteome</keyword>
<name>A0A235FE86_9BACL</name>
<accession>A0A235FE86</accession>
<dbReference type="PROSITE" id="PS50011">
    <property type="entry name" value="PROTEIN_KINASE_DOM"/>
    <property type="match status" value="1"/>
</dbReference>
<dbReference type="RefSeq" id="WP_094251470.1">
    <property type="nucleotide sequence ID" value="NZ_JBHLXL010000001.1"/>
</dbReference>
<evidence type="ECO:0000313" key="3">
    <source>
        <dbReference type="EMBL" id="OYD59509.1"/>
    </source>
</evidence>
<sequence>MATIKEKLLRFLYDRPLKSGSRVGANYEIWHVLGMGSYGITYTAEDKMTGKLCAIKQLRPTKAKTVSGIRSFQREAELMRAVSGSGFPELYDVIEQDGSYFLVMEYVDGRTFEDLIFEDGRIFSEVDTMDVLDELCTLVSVLHTQGIYHRDLRIPNILDVGGRLKIIDFGLACYQDDDPEDEDPRYPEKQVMRAVSPSSDFYHMGHFALFLLYSGFEPSQKKERTWEEELSVSQEFKKVLRKMLQIDSPYTEVHQVINDLRELKIMVKKR</sequence>
<keyword evidence="1" id="KW-0547">Nucleotide-binding</keyword>
<dbReference type="OrthoDB" id="9788659at2"/>
<proteinExistence type="predicted"/>